<comment type="caution">
    <text evidence="1">The sequence shown here is derived from an EMBL/GenBank/DDBJ whole genome shotgun (WGS) entry which is preliminary data.</text>
</comment>
<dbReference type="Proteomes" id="UP001500974">
    <property type="component" value="Unassembled WGS sequence"/>
</dbReference>
<dbReference type="InterPro" id="IPR036025">
    <property type="entry name" value="RtcB-like_sf"/>
</dbReference>
<dbReference type="SUPFAM" id="SSF103365">
    <property type="entry name" value="Hypothetical protein PH1602"/>
    <property type="match status" value="1"/>
</dbReference>
<proteinExistence type="predicted"/>
<reference evidence="2" key="1">
    <citation type="journal article" date="2019" name="Int. J. Syst. Evol. Microbiol.">
        <title>The Global Catalogue of Microorganisms (GCM) 10K type strain sequencing project: providing services to taxonomists for standard genome sequencing and annotation.</title>
        <authorList>
            <consortium name="The Broad Institute Genomics Platform"/>
            <consortium name="The Broad Institute Genome Sequencing Center for Infectious Disease"/>
            <person name="Wu L."/>
            <person name="Ma J."/>
        </authorList>
    </citation>
    <scope>NUCLEOTIDE SEQUENCE [LARGE SCALE GENOMIC DNA]</scope>
    <source>
        <strain evidence="2">JCM 14917</strain>
    </source>
</reference>
<evidence type="ECO:0000313" key="1">
    <source>
        <dbReference type="EMBL" id="GAA2174130.1"/>
    </source>
</evidence>
<dbReference type="EMBL" id="BAAAON010000001">
    <property type="protein sequence ID" value="GAA2174130.1"/>
    <property type="molecule type" value="Genomic_DNA"/>
</dbReference>
<gene>
    <name evidence="1" type="ORF">GCM10009784_11170</name>
</gene>
<protein>
    <submittedName>
        <fullName evidence="1">Uncharacterized protein</fullName>
    </submittedName>
</protein>
<accession>A0ABP5MHK0</accession>
<organism evidence="1 2">
    <name type="scientific">Arthrobacter parietis</name>
    <dbReference type="NCBI Taxonomy" id="271434"/>
    <lineage>
        <taxon>Bacteria</taxon>
        <taxon>Bacillati</taxon>
        <taxon>Actinomycetota</taxon>
        <taxon>Actinomycetes</taxon>
        <taxon>Micrococcales</taxon>
        <taxon>Micrococcaceae</taxon>
        <taxon>Arthrobacter</taxon>
    </lineage>
</organism>
<sequence length="64" mass="6523">MSSLTQSSALKIGAGGAAVGSVIPTLGAIIPAAVGVDIDVVMQDARDLVRNRHTPRQIVNVEAD</sequence>
<name>A0ABP5MHK0_9MICC</name>
<dbReference type="RefSeq" id="WP_346027773.1">
    <property type="nucleotide sequence ID" value="NZ_BAAAON010000001.1"/>
</dbReference>
<keyword evidence="2" id="KW-1185">Reference proteome</keyword>
<evidence type="ECO:0000313" key="2">
    <source>
        <dbReference type="Proteomes" id="UP001500974"/>
    </source>
</evidence>